<proteinExistence type="predicted"/>
<gene>
    <name evidence="1" type="ORF">chiPu_0025302</name>
</gene>
<accession>A0A401TFN0</accession>
<protein>
    <submittedName>
        <fullName evidence="1">Uncharacterized protein</fullName>
    </submittedName>
</protein>
<keyword evidence="2" id="KW-1185">Reference proteome</keyword>
<comment type="caution">
    <text evidence="1">The sequence shown here is derived from an EMBL/GenBank/DDBJ whole genome shotgun (WGS) entry which is preliminary data.</text>
</comment>
<name>A0A401TFN0_CHIPU</name>
<dbReference type="EMBL" id="BEZZ01056077">
    <property type="protein sequence ID" value="GCC41441.1"/>
    <property type="molecule type" value="Genomic_DNA"/>
</dbReference>
<dbReference type="AlphaFoldDB" id="A0A401TFN0"/>
<evidence type="ECO:0000313" key="1">
    <source>
        <dbReference type="EMBL" id="GCC41441.1"/>
    </source>
</evidence>
<reference evidence="1 2" key="1">
    <citation type="journal article" date="2018" name="Nat. Ecol. Evol.">
        <title>Shark genomes provide insights into elasmobranch evolution and the origin of vertebrates.</title>
        <authorList>
            <person name="Hara Y"/>
            <person name="Yamaguchi K"/>
            <person name="Onimaru K"/>
            <person name="Kadota M"/>
            <person name="Koyanagi M"/>
            <person name="Keeley SD"/>
            <person name="Tatsumi K"/>
            <person name="Tanaka K"/>
            <person name="Motone F"/>
            <person name="Kageyama Y"/>
            <person name="Nozu R"/>
            <person name="Adachi N"/>
            <person name="Nishimura O"/>
            <person name="Nakagawa R"/>
            <person name="Tanegashima C"/>
            <person name="Kiyatake I"/>
            <person name="Matsumoto R"/>
            <person name="Murakumo K"/>
            <person name="Nishida K"/>
            <person name="Terakita A"/>
            <person name="Kuratani S"/>
            <person name="Sato K"/>
            <person name="Hyodo S Kuraku.S."/>
        </authorList>
    </citation>
    <scope>NUCLEOTIDE SEQUENCE [LARGE SCALE GENOMIC DNA]</scope>
</reference>
<organism evidence="1 2">
    <name type="scientific">Chiloscyllium punctatum</name>
    <name type="common">Brownbanded bambooshark</name>
    <name type="synonym">Hemiscyllium punctatum</name>
    <dbReference type="NCBI Taxonomy" id="137246"/>
    <lineage>
        <taxon>Eukaryota</taxon>
        <taxon>Metazoa</taxon>
        <taxon>Chordata</taxon>
        <taxon>Craniata</taxon>
        <taxon>Vertebrata</taxon>
        <taxon>Chondrichthyes</taxon>
        <taxon>Elasmobranchii</taxon>
        <taxon>Galeomorphii</taxon>
        <taxon>Galeoidea</taxon>
        <taxon>Orectolobiformes</taxon>
        <taxon>Hemiscylliidae</taxon>
        <taxon>Chiloscyllium</taxon>
    </lineage>
</organism>
<sequence>MMSILSNTPDHHKGPQQFIDFLSTTIKIYDGNAQDLWALLQQALTLSEYAHFTECFDHNNFTAFANAVAQDQQQQDDILAAPSAILAKPIDLACVLEFHPESKESPEDFLECFRECYESYSSDLARDFNAINAQYNSMLLNCLLPSVATVVKTNDLDCVEAAPN</sequence>
<evidence type="ECO:0000313" key="2">
    <source>
        <dbReference type="Proteomes" id="UP000287033"/>
    </source>
</evidence>
<dbReference type="Proteomes" id="UP000287033">
    <property type="component" value="Unassembled WGS sequence"/>
</dbReference>